<dbReference type="GO" id="GO:0005524">
    <property type="term" value="F:ATP binding"/>
    <property type="evidence" value="ECO:0007669"/>
    <property type="project" value="InterPro"/>
</dbReference>
<sequence>MDIEHGREEERQKKLKDAEDRKKRDDALQKALHDKNIFNPEGKGTIITAKNVHHLGIRNTNGANFECNSEQCHINPSAPTLIFSEKINTYIHNVLYDMTLGHEFSDKPYIVFIEEADQGINALGKSGRADEKNKGLLEEYKNFLSKSTDQEGLKGDAQDLNSIIIIATNNFESIDPAVFRRGRLGEKLNFN</sequence>
<evidence type="ECO:0000313" key="4">
    <source>
        <dbReference type="Proteomes" id="UP000789831"/>
    </source>
</evidence>
<dbReference type="InterPro" id="IPR003959">
    <property type="entry name" value="ATPase_AAA_core"/>
</dbReference>
<comment type="caution">
    <text evidence="3">The sequence shown here is derived from an EMBL/GenBank/DDBJ whole genome shotgun (WGS) entry which is preliminary data.</text>
</comment>
<dbReference type="OrthoDB" id="2376526at2759"/>
<evidence type="ECO:0000256" key="1">
    <source>
        <dbReference type="SAM" id="MobiDB-lite"/>
    </source>
</evidence>
<dbReference type="EMBL" id="CAJVPL010000024">
    <property type="protein sequence ID" value="CAG8435260.1"/>
    <property type="molecule type" value="Genomic_DNA"/>
</dbReference>
<keyword evidence="4" id="KW-1185">Reference proteome</keyword>
<dbReference type="GO" id="GO:0016887">
    <property type="term" value="F:ATP hydrolysis activity"/>
    <property type="evidence" value="ECO:0007669"/>
    <property type="project" value="InterPro"/>
</dbReference>
<feature type="region of interest" description="Disordered" evidence="1">
    <location>
        <begin position="1"/>
        <end position="27"/>
    </location>
</feature>
<evidence type="ECO:0000313" key="3">
    <source>
        <dbReference type="EMBL" id="CAG8435260.1"/>
    </source>
</evidence>
<protein>
    <submittedName>
        <fullName evidence="3">5951_t:CDS:1</fullName>
    </submittedName>
</protein>
<proteinExistence type="predicted"/>
<reference evidence="3" key="1">
    <citation type="submission" date="2021-06" db="EMBL/GenBank/DDBJ databases">
        <authorList>
            <person name="Kallberg Y."/>
            <person name="Tangrot J."/>
            <person name="Rosling A."/>
        </authorList>
    </citation>
    <scope>NUCLEOTIDE SEQUENCE</scope>
    <source>
        <strain evidence="3">MT106</strain>
    </source>
</reference>
<organism evidence="3 4">
    <name type="scientific">Ambispora gerdemannii</name>
    <dbReference type="NCBI Taxonomy" id="144530"/>
    <lineage>
        <taxon>Eukaryota</taxon>
        <taxon>Fungi</taxon>
        <taxon>Fungi incertae sedis</taxon>
        <taxon>Mucoromycota</taxon>
        <taxon>Glomeromycotina</taxon>
        <taxon>Glomeromycetes</taxon>
        <taxon>Archaeosporales</taxon>
        <taxon>Ambisporaceae</taxon>
        <taxon>Ambispora</taxon>
    </lineage>
</organism>
<dbReference type="Gene3D" id="3.40.50.300">
    <property type="entry name" value="P-loop containing nucleotide triphosphate hydrolases"/>
    <property type="match status" value="1"/>
</dbReference>
<dbReference type="SUPFAM" id="SSF52540">
    <property type="entry name" value="P-loop containing nucleoside triphosphate hydrolases"/>
    <property type="match status" value="1"/>
</dbReference>
<gene>
    <name evidence="3" type="ORF">AGERDE_LOCUS506</name>
</gene>
<dbReference type="Proteomes" id="UP000789831">
    <property type="component" value="Unassembled WGS sequence"/>
</dbReference>
<name>A0A9N8V0J6_9GLOM</name>
<dbReference type="AlphaFoldDB" id="A0A9N8V0J6"/>
<evidence type="ECO:0000259" key="2">
    <source>
        <dbReference type="Pfam" id="PF00004"/>
    </source>
</evidence>
<dbReference type="InterPro" id="IPR027417">
    <property type="entry name" value="P-loop_NTPase"/>
</dbReference>
<accession>A0A9N8V0J6</accession>
<dbReference type="Pfam" id="PF00004">
    <property type="entry name" value="AAA"/>
    <property type="match status" value="1"/>
</dbReference>
<feature type="domain" description="ATPase AAA-type core" evidence="2">
    <location>
        <begin position="105"/>
        <end position="190"/>
    </location>
</feature>